<keyword evidence="4" id="KW-1185">Reference proteome</keyword>
<reference evidence="3" key="1">
    <citation type="journal article" date="2023" name="Mol. Phylogenet. Evol.">
        <title>Genome-scale phylogeny and comparative genomics of the fungal order Sordariales.</title>
        <authorList>
            <person name="Hensen N."/>
            <person name="Bonometti L."/>
            <person name="Westerberg I."/>
            <person name="Brannstrom I.O."/>
            <person name="Guillou S."/>
            <person name="Cros-Aarteil S."/>
            <person name="Calhoun S."/>
            <person name="Haridas S."/>
            <person name="Kuo A."/>
            <person name="Mondo S."/>
            <person name="Pangilinan J."/>
            <person name="Riley R."/>
            <person name="LaButti K."/>
            <person name="Andreopoulos B."/>
            <person name="Lipzen A."/>
            <person name="Chen C."/>
            <person name="Yan M."/>
            <person name="Daum C."/>
            <person name="Ng V."/>
            <person name="Clum A."/>
            <person name="Steindorff A."/>
            <person name="Ohm R.A."/>
            <person name="Martin F."/>
            <person name="Silar P."/>
            <person name="Natvig D.O."/>
            <person name="Lalanne C."/>
            <person name="Gautier V."/>
            <person name="Ament-Velasquez S.L."/>
            <person name="Kruys A."/>
            <person name="Hutchinson M.I."/>
            <person name="Powell A.J."/>
            <person name="Barry K."/>
            <person name="Miller A.N."/>
            <person name="Grigoriev I.V."/>
            <person name="Debuchy R."/>
            <person name="Gladieux P."/>
            <person name="Hiltunen Thoren M."/>
            <person name="Johannesson H."/>
        </authorList>
    </citation>
    <scope>NUCLEOTIDE SEQUENCE</scope>
    <source>
        <strain evidence="3">FGSC 1904</strain>
    </source>
</reference>
<dbReference type="PANTHER" id="PTHR10039:SF5">
    <property type="entry name" value="NACHT DOMAIN-CONTAINING PROTEIN"/>
    <property type="match status" value="1"/>
</dbReference>
<dbReference type="Pfam" id="PF25053">
    <property type="entry name" value="DUF7791"/>
    <property type="match status" value="1"/>
</dbReference>
<dbReference type="InterPro" id="IPR056693">
    <property type="entry name" value="DUF7791"/>
</dbReference>
<reference evidence="3" key="2">
    <citation type="submission" date="2023-07" db="EMBL/GenBank/DDBJ databases">
        <authorList>
            <consortium name="Lawrence Berkeley National Laboratory"/>
            <person name="Haridas S."/>
            <person name="Hensen N."/>
            <person name="Bonometti L."/>
            <person name="Westerberg I."/>
            <person name="Brannstrom I.O."/>
            <person name="Guillou S."/>
            <person name="Cros-Aarteil S."/>
            <person name="Calhoun S."/>
            <person name="Kuo A."/>
            <person name="Mondo S."/>
            <person name="Pangilinan J."/>
            <person name="Riley R."/>
            <person name="LaButti K."/>
            <person name="Andreopoulos B."/>
            <person name="Lipzen A."/>
            <person name="Chen C."/>
            <person name="Yanf M."/>
            <person name="Daum C."/>
            <person name="Ng V."/>
            <person name="Clum A."/>
            <person name="Steindorff A."/>
            <person name="Ohm R."/>
            <person name="Martin F."/>
            <person name="Silar P."/>
            <person name="Natvig D."/>
            <person name="Lalanne C."/>
            <person name="Gautier V."/>
            <person name="Ament-velasquez S.L."/>
            <person name="Kruys A."/>
            <person name="Hutchinson M.I."/>
            <person name="Powell A.J."/>
            <person name="Barry K."/>
            <person name="Miller A.N."/>
            <person name="Grigoriev I.V."/>
            <person name="Debuchy R."/>
            <person name="Gladieux P."/>
            <person name="Thoren M.H."/>
            <person name="Johannesson H."/>
        </authorList>
    </citation>
    <scope>NUCLEOTIDE SEQUENCE</scope>
    <source>
        <strain evidence="3">FGSC 1904</strain>
    </source>
</reference>
<accession>A0AAE0U0I2</accession>
<name>A0AAE0U0I2_SORBR</name>
<dbReference type="PANTHER" id="PTHR10039">
    <property type="entry name" value="AMELOGENIN"/>
    <property type="match status" value="1"/>
</dbReference>
<dbReference type="AlphaFoldDB" id="A0AAE0U0I2"/>
<sequence length="1143" mass="130773">MADPATILGVFSGSLQIISFVGEVITLSKKIVETGSPDPVLRDRSATLWRMSDDLQKSLSSLDPGSACTEEQLELQKTVKRCLSAARAVADELDKIDWTTDKVAAGSKRSSLSAALSRVRKKLGADAESLEDERAVSPALRSKRHSMVRVLKALVNSSKIQALEKDMKGAEQTLQTGLLRQLWLNSQSSVQDKREAEQRSRRDRILASLEFPDLNSRRNHVSESHERTLEWIFNNEKHGKWDNFAAWLESNESIYWIEGKPGAGKSTLMKLLVRDERTNTRLSTWTEHPIILSHFLWFSGTKDQRSLQKLLCSLLYQLLKGQVRLINQLMAQYSFLEARTHADEWSKAELRKVLFNALHILNGRVCIFLDGLDEVDHEDRVEFHRFIKESLHVEPGIKIYVASRPDVPLEKIVGRVCSKLRLQELTRDDISVTVRDFLSDFSLSDAGSQYTSKDVIRDEIIDMVIDRSEGVFLWVHLVLRRIHNGREAICSLDEVLKRIENLPRGLENLYKETWQRHGEDEENYRAEAAHYFRLTIEGQNLPDVEDLYSRHSNARGTRLSLLEITIASNERQRHDILYGKRTVILRTLLASIEHTRQQVQLCCGGLLEIRDKEPPNQFLLEEGDPHDWTRFLFTPLATFFSPGEDGDGQLPPSAGDLINLWEAAFCTQIVFIHKTAMDFVLDHPLGTTIMESCLWTKHQIRTQLVQSLISRILIYGTWSPYHMKENLDALEEACRRLSESGQSEISELVEELPTRTLERYRVINAILCHSTLDMRQSSDGGIWVLSSKGMPLCSDVVDSLIFRWFMMKRGVPMFDIIYHLIHRSTHFVVRKECTFGGRIFEDPGKFSILLLKIMYECTSGNTPLEQRLDDTGRFGIFHRGENRNSDNRTYDRAVLEEFVGQLVCGKLTTVDLDSRVCFVVRLYRHASFVWSVWGCPDYHGVNNDFDTDDVVIECNIAQLVRFARYVVQLPSVPGDSGGETAERVERPYDPTRARLEDHPVYRKVILITRRHWSKSVDELSVLPSDSQSEAICSLLEGKDGPLVWQELGCQLHTVFQNEKTLTPTDTHKLFSNGRAFPFNWSETGDTYKRTFKLDAAGSIIDEILGRLFLSPHPANHDEDCRIWFKDELKRRNPAQTVGIALLP</sequence>
<organism evidence="3 4">
    <name type="scientific">Sordaria brevicollis</name>
    <dbReference type="NCBI Taxonomy" id="83679"/>
    <lineage>
        <taxon>Eukaryota</taxon>
        <taxon>Fungi</taxon>
        <taxon>Dikarya</taxon>
        <taxon>Ascomycota</taxon>
        <taxon>Pezizomycotina</taxon>
        <taxon>Sordariomycetes</taxon>
        <taxon>Sordariomycetidae</taxon>
        <taxon>Sordariales</taxon>
        <taxon>Sordariaceae</taxon>
        <taxon>Sordaria</taxon>
    </lineage>
</organism>
<evidence type="ECO:0000313" key="4">
    <source>
        <dbReference type="Proteomes" id="UP001281003"/>
    </source>
</evidence>
<dbReference type="Pfam" id="PF24883">
    <property type="entry name" value="NPHP3_N"/>
    <property type="match status" value="1"/>
</dbReference>
<feature type="domain" description="NACHT" evidence="2">
    <location>
        <begin position="253"/>
        <end position="406"/>
    </location>
</feature>
<dbReference type="Gene3D" id="3.40.50.300">
    <property type="entry name" value="P-loop containing nucleotide triphosphate hydrolases"/>
    <property type="match status" value="1"/>
</dbReference>
<dbReference type="EMBL" id="JAUTDP010000019">
    <property type="protein sequence ID" value="KAK3386361.1"/>
    <property type="molecule type" value="Genomic_DNA"/>
</dbReference>
<dbReference type="InterPro" id="IPR027417">
    <property type="entry name" value="P-loop_NTPase"/>
</dbReference>
<dbReference type="Proteomes" id="UP001281003">
    <property type="component" value="Unassembled WGS sequence"/>
</dbReference>
<proteinExistence type="predicted"/>
<dbReference type="SUPFAM" id="SSF52540">
    <property type="entry name" value="P-loop containing nucleoside triphosphate hydrolases"/>
    <property type="match status" value="1"/>
</dbReference>
<protein>
    <recommendedName>
        <fullName evidence="2">NACHT domain-containing protein</fullName>
    </recommendedName>
</protein>
<dbReference type="PROSITE" id="PS50837">
    <property type="entry name" value="NACHT"/>
    <property type="match status" value="1"/>
</dbReference>
<comment type="caution">
    <text evidence="3">The sequence shown here is derived from an EMBL/GenBank/DDBJ whole genome shotgun (WGS) entry which is preliminary data.</text>
</comment>
<evidence type="ECO:0000259" key="2">
    <source>
        <dbReference type="PROSITE" id="PS50837"/>
    </source>
</evidence>
<dbReference type="InterPro" id="IPR056884">
    <property type="entry name" value="NPHP3-like_N"/>
</dbReference>
<gene>
    <name evidence="3" type="ORF">B0T20DRAFT_457643</name>
</gene>
<evidence type="ECO:0000313" key="3">
    <source>
        <dbReference type="EMBL" id="KAK3386361.1"/>
    </source>
</evidence>
<evidence type="ECO:0000256" key="1">
    <source>
        <dbReference type="ARBA" id="ARBA00022737"/>
    </source>
</evidence>
<dbReference type="InterPro" id="IPR007111">
    <property type="entry name" value="NACHT_NTPase"/>
</dbReference>
<keyword evidence="1" id="KW-0677">Repeat</keyword>